<name>A0A5A9GJZ7_AZOLI</name>
<dbReference type="InterPro" id="IPR011256">
    <property type="entry name" value="Reg_factor_effector_dom_sf"/>
</dbReference>
<dbReference type="Gene3D" id="3.20.80.10">
    <property type="entry name" value="Regulatory factor, effector binding domain"/>
    <property type="match status" value="1"/>
</dbReference>
<proteinExistence type="predicted"/>
<dbReference type="EMBL" id="VTTN01000009">
    <property type="protein sequence ID" value="KAA0594082.1"/>
    <property type="molecule type" value="Genomic_DNA"/>
</dbReference>
<gene>
    <name evidence="1" type="ORF">FZ942_21900</name>
</gene>
<evidence type="ECO:0000313" key="1">
    <source>
        <dbReference type="EMBL" id="KAA0594082.1"/>
    </source>
</evidence>
<reference evidence="1 2" key="1">
    <citation type="submission" date="2019-08" db="EMBL/GenBank/DDBJ databases">
        <authorList>
            <person name="Grouzdev D."/>
            <person name="Tikhonova E."/>
            <person name="Kravchenko I."/>
        </authorList>
    </citation>
    <scope>NUCLEOTIDE SEQUENCE [LARGE SCALE GENOMIC DNA]</scope>
    <source>
        <strain evidence="1 2">59b</strain>
    </source>
</reference>
<dbReference type="AlphaFoldDB" id="A0A5A9GJZ7"/>
<dbReference type="SUPFAM" id="SSF55136">
    <property type="entry name" value="Probable bacterial effector-binding domain"/>
    <property type="match status" value="1"/>
</dbReference>
<accession>A0A5A9GJZ7</accession>
<dbReference type="Proteomes" id="UP000324927">
    <property type="component" value="Unassembled WGS sequence"/>
</dbReference>
<keyword evidence="2" id="KW-1185">Reference proteome</keyword>
<evidence type="ECO:0008006" key="3">
    <source>
        <dbReference type="Google" id="ProtNLM"/>
    </source>
</evidence>
<organism evidence="1 2">
    <name type="scientific">Azospirillum lipoferum</name>
    <dbReference type="NCBI Taxonomy" id="193"/>
    <lineage>
        <taxon>Bacteria</taxon>
        <taxon>Pseudomonadati</taxon>
        <taxon>Pseudomonadota</taxon>
        <taxon>Alphaproteobacteria</taxon>
        <taxon>Rhodospirillales</taxon>
        <taxon>Azospirillaceae</taxon>
        <taxon>Azospirillum</taxon>
    </lineage>
</organism>
<evidence type="ECO:0000313" key="2">
    <source>
        <dbReference type="Proteomes" id="UP000324927"/>
    </source>
</evidence>
<comment type="caution">
    <text evidence="1">The sequence shown here is derived from an EMBL/GenBank/DDBJ whole genome shotgun (WGS) entry which is preliminary data.</text>
</comment>
<protein>
    <recommendedName>
        <fullName evidence="3">GyrI-like domain-containing protein</fullName>
    </recommendedName>
</protein>
<dbReference type="OrthoDB" id="7947361at2"/>
<dbReference type="RefSeq" id="WP_149233202.1">
    <property type="nucleotide sequence ID" value="NZ_JALJXJ010000009.1"/>
</dbReference>
<sequence>MIDTVTFPELTVIGCMVEASREDLPAAVAAAWERVFAADVGTAAFAAVSLPEENGQERRLVGFMAARASEIPDGMVRVDLDAGRYLRTAQDGPQAAIADGFARLHAHAAANGMKLSGIALDFGYRPRQPHPGQAGGRHELHLALAPQLPALG</sequence>